<evidence type="ECO:0000256" key="1">
    <source>
        <dbReference type="ARBA" id="ARBA00008315"/>
    </source>
</evidence>
<dbReference type="Pfam" id="PF13879">
    <property type="entry name" value="Hmw_CFAP97"/>
    <property type="match status" value="1"/>
</dbReference>
<feature type="compositionally biased region" description="Basic and acidic residues" evidence="3">
    <location>
        <begin position="1"/>
        <end position="21"/>
    </location>
</feature>
<dbReference type="Pfam" id="PF00400">
    <property type="entry name" value="WD40"/>
    <property type="match status" value="1"/>
</dbReference>
<gene>
    <name evidence="4" type="ORF">BCR33DRAFT_721875</name>
</gene>
<evidence type="ECO:0000256" key="2">
    <source>
        <dbReference type="PROSITE-ProRule" id="PRU00221"/>
    </source>
</evidence>
<feature type="repeat" description="WD" evidence="2">
    <location>
        <begin position="1515"/>
        <end position="1556"/>
    </location>
</feature>
<dbReference type="SUPFAM" id="SSF50978">
    <property type="entry name" value="WD40 repeat-like"/>
    <property type="match status" value="2"/>
</dbReference>
<feature type="compositionally biased region" description="Polar residues" evidence="3">
    <location>
        <begin position="1692"/>
        <end position="1701"/>
    </location>
</feature>
<dbReference type="PANTHER" id="PTHR19871:SF14">
    <property type="entry name" value="DUF4062 DOMAIN-CONTAINING PROTEIN"/>
    <property type="match status" value="1"/>
</dbReference>
<dbReference type="EMBL" id="MCGO01000054">
    <property type="protein sequence ID" value="ORY36660.1"/>
    <property type="molecule type" value="Genomic_DNA"/>
</dbReference>
<keyword evidence="5" id="KW-1185">Reference proteome</keyword>
<dbReference type="InterPro" id="IPR001680">
    <property type="entry name" value="WD40_rpt"/>
</dbReference>
<dbReference type="PANTHER" id="PTHR19871">
    <property type="entry name" value="BETA TRANSDUCIN-RELATED PROTEIN"/>
    <property type="match status" value="1"/>
</dbReference>
<protein>
    <submittedName>
        <fullName evidence="4">Uncharacterized protein</fullName>
    </submittedName>
</protein>
<dbReference type="PROSITE" id="PS50082">
    <property type="entry name" value="WD_REPEATS_2"/>
    <property type="match status" value="1"/>
</dbReference>
<dbReference type="InterPro" id="IPR036322">
    <property type="entry name" value="WD40_repeat_dom_sf"/>
</dbReference>
<name>A0A1Y2BPI8_9FUNG</name>
<reference evidence="4 5" key="1">
    <citation type="submission" date="2016-07" db="EMBL/GenBank/DDBJ databases">
        <title>Pervasive Adenine N6-methylation of Active Genes in Fungi.</title>
        <authorList>
            <consortium name="DOE Joint Genome Institute"/>
            <person name="Mondo S.J."/>
            <person name="Dannebaum R.O."/>
            <person name="Kuo R.C."/>
            <person name="Labutti K."/>
            <person name="Haridas S."/>
            <person name="Kuo A."/>
            <person name="Salamov A."/>
            <person name="Ahrendt S.R."/>
            <person name="Lipzen A."/>
            <person name="Sullivan W."/>
            <person name="Andreopoulos W.B."/>
            <person name="Clum A."/>
            <person name="Lindquist E."/>
            <person name="Daum C."/>
            <person name="Ramamoorthy G.K."/>
            <person name="Gryganskyi A."/>
            <person name="Culley D."/>
            <person name="Magnuson J.K."/>
            <person name="James T.Y."/>
            <person name="O'Malley M.A."/>
            <person name="Stajich J.E."/>
            <person name="Spatafora J.W."/>
            <person name="Visel A."/>
            <person name="Grigoriev I.V."/>
        </authorList>
    </citation>
    <scope>NUCLEOTIDE SEQUENCE [LARGE SCALE GENOMIC DNA]</scope>
    <source>
        <strain evidence="4 5">JEL800</strain>
    </source>
</reference>
<feature type="region of interest" description="Disordered" evidence="3">
    <location>
        <begin position="1690"/>
        <end position="1710"/>
    </location>
</feature>
<evidence type="ECO:0000313" key="4">
    <source>
        <dbReference type="EMBL" id="ORY36660.1"/>
    </source>
</evidence>
<feature type="compositionally biased region" description="Acidic residues" evidence="3">
    <location>
        <begin position="342"/>
        <end position="351"/>
    </location>
</feature>
<comment type="similarity">
    <text evidence="1">Belongs to the CFAP97 family.</text>
</comment>
<dbReference type="OrthoDB" id="2163395at2759"/>
<dbReference type="PROSITE" id="PS50294">
    <property type="entry name" value="WD_REPEATS_REGION"/>
    <property type="match status" value="1"/>
</dbReference>
<dbReference type="Gene3D" id="2.130.10.10">
    <property type="entry name" value="YVTN repeat-like/Quinoprotein amine dehydrogenase"/>
    <property type="match status" value="2"/>
</dbReference>
<accession>A0A1Y2BPI8</accession>
<sequence length="2455" mass="276559">MLLGNESRRSSRARETVSQEERSEEADIGQEECFDSDTFVSSIRKPRPQTAAPTTSSSSSSATKTQPQPLTQTRRPQSAAAPKTKLSQEDLERLSRPILKVDLKRIKPGPTPLSKLPPPAPGNEHKRYSSVYPCSNRLLAKRWDDAARRRHQDKLATMKTYIDNKPPQVQGHLKSAAKKAHMEDQKMSRIERENHILLARMVRQMSTVQGFSGLDADMKVKVTASMPTPSARKKKELLEQIEESNQILMQRVEDRLPHYRQEVWDEERRTNLSYLQRISRFPEGYQHVLQREHVPPPLKGPLHVRLNRSEMLRQQYAVESKLNLDEFGNPKRSASPTKSSSSEDESTEEEGESGRPHKVYLTKAEKLRREYIKALQEGGEKAWRLKHPNFTLDELDIATLDVSSSEDDSKIHQQHPNHPLPVRLNRAQKLRLEEQELRLREQEQIKVPTHLSKIEARINFGQDEARLKEIREEQDRDRENLFANANVDESDYEPMFTQVQQEMEELRVASWNQVFHGVCLRSGFRLPDGYPVSIGVLWGSNEEDCAIERWEGLNRILPKVKSRANQLGVELFLRDLKWGVPKSLVDSQMHHDISSQQLESYLKESIGIHYICFLSHKLGQIGILPRHISTNLFDALIQSISEKNEPDLLDLLQRWYRKNDNIVPPAYSLLNISANMPDYGLEINTKGFRAAKAEWLNTKRVLSKCLKEAADQIHNTKEWSDDDFETLTMLRKSRMEVESLRAIQGPTEDAILILRDLEWKGEKTKELIGGYLDWNGDEPDLQAAETLKELKQKLEDWIKDANIIIDEVEFPTGVGLRVQDPDMKRYIIKLTEAITELLENSLQKATDRLHLDPIREEILYHSKLFNESIQSFTGKIRIVNKVCAFFQTRYRFGIPPMVIQGTVGVGAASLLCKGLQKYLNEVIPANITGNGFPSTPLSIVRFVGASPESSNTLTLLRSICRQIKRANANITNSVQSPEVSKDCILDPEYLPSDYSSLCQCFRDCLKTATTERPIFLCLLGLDKISSDDIGSTLSWLPVESNLPHVHIAVSLSQESNISETLKLKTERAHMILSQAKLAVFNELSFSLEIVDIPNCQVELNRWMRSDGVSLTPPQRRNLLLAATSISANGFSSNPFILRQHYLLARRLKSWESYNPTIITDPREAEVKAVEKFFDIAEKQHGKTMVARLARLLTLVRDGLSETALEDLFSLDQDILSDSIAMQIESCPTISPMTPLIPIPRVPSIAIIYLLNTMVKEFELVTRGRGYERGPQLLKWSHELAKDVAKSRYLSDSRTVQSVMEDIASYFNNDWTDPEKKIKDQQSVMSVYLKSIGANGENWKGNLKPYKLLPRHVNLWNLDDGVAYNLRRLRVLPRALVSAQRFRELRKLFEDFTFIEALLETSGVPALIKELAYLIREGRRQAPFMPSECILALKHLILFLRHRAIWISQFESTKPMKPPGLWLQEFVNFPTNTTAVFADPIRMFVEDNLEMVMSPRGGRLEYDASFKSENEVYDPIPFHHTNVQCVAVSMDGKLIVSGASDGTVKVWSASTGEEITCFSHIITNDSIGSAFGSDEPFRLKPSRIGISFVCFSPDRGVISCAHDLDQEPSIRLWSLKSLNSTPKVMAGGHAIGASIVRCEYLPPENRRLMSVGSDFNVVLWEVARCKIIRVYNVTMHEFDFGVHSLTGMMPKPTSANGHQATPSGKKRQSRSGYTQLAACVSTNGMFAYGSTTLTVTDSHWKDVLVRDINVAIDKDRTLKWHRLTSITFSSDNSVVYAASAVAPDDVQMLAVERQIIMEKMTQTEEKVDTGKSNPKLTINNMFGGHRTNSIIAAAASATQLNSTSVKTELDLKRAKQSVIRAWNVETGHLKLVIYVEDYITSLAVTYNDLYLLAAGAKGTITGFATSTGHHEFVREGHSAGLLQLTSLPPIPKKRKDDEDSLFYTYNAQFNVSVSRSLSSLSGNNIPSPIQFISLGLDDKFLLWTLDYESPYPGMHPITQCVFNSASDLMITLGGADIIQGSRSPALVRVWELATTVCRAKIEIQAEVNYVNFLSANDTDTKIIVGCKSGLVRVYRVKNSEVVREFWCDAENALNEARLGYPMEWPFSVTGITVLSYALHPHGRHLAVAVGGTEREPSLAITLANPKVDYIPDIEYRNTGKPPQHRKKLVGKEEQEKSADRVLRDVIKVTFWDIEGNCLVVTNAFHFPIFFDSADYTSVVGPYNTQTFMTRKNQFFLKWSHDGKTLCASDDCEVIKECQVEIKNNHVYGSIPSTGLKFGRKAYGPPVTNGSVQAVIDSKLYIEDSTIDLNVSAATAFSSIVYKKQEHTCIAYGDGIIGLRTVNLDRGGEEMRWYLGQKVFSRDGGDIVGCGYVPNVDSRSSMNLLQKQTKITGVIVSARRNGTVVVQDAPSKEICAVFNAGTPICSMVVVPSSYKTSSCRIVLCKADGSLVVLRYNS</sequence>
<organism evidence="4 5">
    <name type="scientific">Rhizoclosmatium globosum</name>
    <dbReference type="NCBI Taxonomy" id="329046"/>
    <lineage>
        <taxon>Eukaryota</taxon>
        <taxon>Fungi</taxon>
        <taxon>Fungi incertae sedis</taxon>
        <taxon>Chytridiomycota</taxon>
        <taxon>Chytridiomycota incertae sedis</taxon>
        <taxon>Chytridiomycetes</taxon>
        <taxon>Chytridiales</taxon>
        <taxon>Chytriomycetaceae</taxon>
        <taxon>Rhizoclosmatium</taxon>
    </lineage>
</organism>
<dbReference type="STRING" id="329046.A0A1Y2BPI8"/>
<feature type="compositionally biased region" description="Low complexity" evidence="3">
    <location>
        <begin position="48"/>
        <end position="77"/>
    </location>
</feature>
<evidence type="ECO:0000256" key="3">
    <source>
        <dbReference type="SAM" id="MobiDB-lite"/>
    </source>
</evidence>
<feature type="compositionally biased region" description="Pro residues" evidence="3">
    <location>
        <begin position="109"/>
        <end position="121"/>
    </location>
</feature>
<dbReference type="InterPro" id="IPR052752">
    <property type="entry name" value="NACHT-WD_repeat"/>
</dbReference>
<dbReference type="Proteomes" id="UP000193642">
    <property type="component" value="Unassembled WGS sequence"/>
</dbReference>
<dbReference type="SMART" id="SM00320">
    <property type="entry name" value="WD40"/>
    <property type="match status" value="5"/>
</dbReference>
<feature type="region of interest" description="Disordered" evidence="3">
    <location>
        <begin position="323"/>
        <end position="361"/>
    </location>
</feature>
<feature type="compositionally biased region" description="Acidic residues" evidence="3">
    <location>
        <begin position="22"/>
        <end position="35"/>
    </location>
</feature>
<dbReference type="InterPro" id="IPR029488">
    <property type="entry name" value="Hmw/CFAP97"/>
</dbReference>
<comment type="caution">
    <text evidence="4">The sequence shown here is derived from an EMBL/GenBank/DDBJ whole genome shotgun (WGS) entry which is preliminary data.</text>
</comment>
<keyword evidence="2" id="KW-0853">WD repeat</keyword>
<evidence type="ECO:0000313" key="5">
    <source>
        <dbReference type="Proteomes" id="UP000193642"/>
    </source>
</evidence>
<feature type="region of interest" description="Disordered" evidence="3">
    <location>
        <begin position="1"/>
        <end position="129"/>
    </location>
</feature>
<proteinExistence type="inferred from homology"/>
<feature type="compositionally biased region" description="Basic and acidic residues" evidence="3">
    <location>
        <begin position="86"/>
        <end position="105"/>
    </location>
</feature>
<dbReference type="InterPro" id="IPR015943">
    <property type="entry name" value="WD40/YVTN_repeat-like_dom_sf"/>
</dbReference>